<reference evidence="1 2" key="1">
    <citation type="submission" date="2019-05" db="EMBL/GenBank/DDBJ databases">
        <title>Another draft genome of Portunus trituberculatus and its Hox gene families provides insights of decapod evolution.</title>
        <authorList>
            <person name="Jeong J.-H."/>
            <person name="Song I."/>
            <person name="Kim S."/>
            <person name="Choi T."/>
            <person name="Kim D."/>
            <person name="Ryu S."/>
            <person name="Kim W."/>
        </authorList>
    </citation>
    <scope>NUCLEOTIDE SEQUENCE [LARGE SCALE GENOMIC DNA]</scope>
    <source>
        <tissue evidence="1">Muscle</tissue>
    </source>
</reference>
<gene>
    <name evidence="1" type="ORF">E2C01_066678</name>
</gene>
<evidence type="ECO:0000313" key="2">
    <source>
        <dbReference type="Proteomes" id="UP000324222"/>
    </source>
</evidence>
<dbReference type="PROSITE" id="PS51257">
    <property type="entry name" value="PROKAR_LIPOPROTEIN"/>
    <property type="match status" value="1"/>
</dbReference>
<proteinExistence type="predicted"/>
<comment type="caution">
    <text evidence="1">The sequence shown here is derived from an EMBL/GenBank/DDBJ whole genome shotgun (WGS) entry which is preliminary data.</text>
</comment>
<evidence type="ECO:0000313" key="1">
    <source>
        <dbReference type="EMBL" id="MPC72374.1"/>
    </source>
</evidence>
<protein>
    <submittedName>
        <fullName evidence="1">Uncharacterized protein</fullName>
    </submittedName>
</protein>
<dbReference type="Proteomes" id="UP000324222">
    <property type="component" value="Unassembled WGS sequence"/>
</dbReference>
<accession>A0A5B7HVB5</accession>
<keyword evidence="2" id="KW-1185">Reference proteome</keyword>
<dbReference type="AlphaFoldDB" id="A0A5B7HVB5"/>
<name>A0A5B7HVB5_PORTR</name>
<organism evidence="1 2">
    <name type="scientific">Portunus trituberculatus</name>
    <name type="common">Swimming crab</name>
    <name type="synonym">Neptunus trituberculatus</name>
    <dbReference type="NCBI Taxonomy" id="210409"/>
    <lineage>
        <taxon>Eukaryota</taxon>
        <taxon>Metazoa</taxon>
        <taxon>Ecdysozoa</taxon>
        <taxon>Arthropoda</taxon>
        <taxon>Crustacea</taxon>
        <taxon>Multicrustacea</taxon>
        <taxon>Malacostraca</taxon>
        <taxon>Eumalacostraca</taxon>
        <taxon>Eucarida</taxon>
        <taxon>Decapoda</taxon>
        <taxon>Pleocyemata</taxon>
        <taxon>Brachyura</taxon>
        <taxon>Eubrachyura</taxon>
        <taxon>Portunoidea</taxon>
        <taxon>Portunidae</taxon>
        <taxon>Portuninae</taxon>
        <taxon>Portunus</taxon>
    </lineage>
</organism>
<sequence>MLMKQQQRRGEDSFACFNSIAACRPEIASRHTTPLHSPLHSTTAAAYHSPLTTPYLHHHNHFCHSTTTSTTTIRGTSNTILPQ</sequence>
<dbReference type="EMBL" id="VSRR010034628">
    <property type="protein sequence ID" value="MPC72374.1"/>
    <property type="molecule type" value="Genomic_DNA"/>
</dbReference>